<dbReference type="EMBL" id="SSMC01000003">
    <property type="protein sequence ID" value="THD66436.1"/>
    <property type="molecule type" value="Genomic_DNA"/>
</dbReference>
<dbReference type="SUPFAM" id="SSF56349">
    <property type="entry name" value="DNA breaking-rejoining enzymes"/>
    <property type="match status" value="1"/>
</dbReference>
<keyword evidence="8" id="KW-1185">Reference proteome</keyword>
<dbReference type="InterPro" id="IPR013762">
    <property type="entry name" value="Integrase-like_cat_sf"/>
</dbReference>
<evidence type="ECO:0000256" key="5">
    <source>
        <dbReference type="PROSITE-ProRule" id="PRU01248"/>
    </source>
</evidence>
<evidence type="ECO:0000259" key="6">
    <source>
        <dbReference type="PROSITE" id="PS51900"/>
    </source>
</evidence>
<dbReference type="GO" id="GO:0015074">
    <property type="term" value="P:DNA integration"/>
    <property type="evidence" value="ECO:0007669"/>
    <property type="project" value="UniProtKB-KW"/>
</dbReference>
<dbReference type="Pfam" id="PF13102">
    <property type="entry name" value="Phage_int_SAM_5"/>
    <property type="match status" value="1"/>
</dbReference>
<keyword evidence="3 5" id="KW-0238">DNA-binding</keyword>
<dbReference type="Proteomes" id="UP000305939">
    <property type="component" value="Unassembled WGS sequence"/>
</dbReference>
<dbReference type="PROSITE" id="PS51900">
    <property type="entry name" value="CB"/>
    <property type="match status" value="1"/>
</dbReference>
<evidence type="ECO:0000256" key="4">
    <source>
        <dbReference type="ARBA" id="ARBA00023172"/>
    </source>
</evidence>
<dbReference type="InterPro" id="IPR010998">
    <property type="entry name" value="Integrase_recombinase_N"/>
</dbReference>
<organism evidence="7 8">
    <name type="scientific">Robertkochia marina</name>
    <dbReference type="NCBI Taxonomy" id="1227945"/>
    <lineage>
        <taxon>Bacteria</taxon>
        <taxon>Pseudomonadati</taxon>
        <taxon>Bacteroidota</taxon>
        <taxon>Flavobacteriia</taxon>
        <taxon>Flavobacteriales</taxon>
        <taxon>Flavobacteriaceae</taxon>
        <taxon>Robertkochia</taxon>
    </lineage>
</organism>
<dbReference type="RefSeq" id="WP_136336507.1">
    <property type="nucleotide sequence ID" value="NZ_QXMP01000006.1"/>
</dbReference>
<feature type="domain" description="Core-binding (CB)" evidence="6">
    <location>
        <begin position="98"/>
        <end position="179"/>
    </location>
</feature>
<dbReference type="Gene3D" id="1.10.150.130">
    <property type="match status" value="1"/>
</dbReference>
<keyword evidence="4" id="KW-0233">DNA recombination</keyword>
<dbReference type="InterPro" id="IPR011010">
    <property type="entry name" value="DNA_brk_join_enz"/>
</dbReference>
<dbReference type="InterPro" id="IPR025269">
    <property type="entry name" value="SAM-like_dom"/>
</dbReference>
<name>A0A4S3LYD3_9FLAO</name>
<sequence length="396" mass="46715">MKATVKRYTSDGATDGRYPIKLIVTHQMKIKRRTIAHASEKEWDDYYQLPTPRYPDFENLYAKIMAFRNIAMSQVFKEVEDLELAMTFFEDKKEKKRYSFYEFAMAEVDRMERLNRYGNASAYRCAADQLDQFRPKLLLDDLSGPILEDFKQYKREQGLKNTSVRTYLLELRAIYNRAVKMAVVEDKQPFKGIFNDVPTRIRRQRNEYLDTTGMGALKYLSGLSDQQQLSVDLSLLQFYLGGADLMDIYYLKRKQISKKRVYLKRSKLGAKAYEFDLVLLPEAKRIIEKYQDVDPDSEYVFPWSKIRTRYQTFRSTHNAKLKRIQKNNNIKILPTGGVLTTKVIRHSFATIAKFKHIEVDIIRELMGHERGDIDTAYKDRYPEKVRDYALKQICAF</sequence>
<evidence type="ECO:0000313" key="8">
    <source>
        <dbReference type="Proteomes" id="UP000305939"/>
    </source>
</evidence>
<dbReference type="InterPro" id="IPR050090">
    <property type="entry name" value="Tyrosine_recombinase_XerCD"/>
</dbReference>
<evidence type="ECO:0000313" key="7">
    <source>
        <dbReference type="EMBL" id="THD66436.1"/>
    </source>
</evidence>
<dbReference type="OrthoDB" id="1094492at2"/>
<accession>A0A4S3LYD3</accession>
<dbReference type="Gene3D" id="1.10.443.10">
    <property type="entry name" value="Intergrase catalytic core"/>
    <property type="match status" value="1"/>
</dbReference>
<proteinExistence type="inferred from homology"/>
<evidence type="ECO:0000256" key="2">
    <source>
        <dbReference type="ARBA" id="ARBA00022908"/>
    </source>
</evidence>
<dbReference type="AlphaFoldDB" id="A0A4S3LYD3"/>
<evidence type="ECO:0000256" key="1">
    <source>
        <dbReference type="ARBA" id="ARBA00008857"/>
    </source>
</evidence>
<dbReference type="PANTHER" id="PTHR30349">
    <property type="entry name" value="PHAGE INTEGRASE-RELATED"/>
    <property type="match status" value="1"/>
</dbReference>
<comment type="caution">
    <text evidence="7">The sequence shown here is derived from an EMBL/GenBank/DDBJ whole genome shotgun (WGS) entry which is preliminary data.</text>
</comment>
<dbReference type="InterPro" id="IPR044068">
    <property type="entry name" value="CB"/>
</dbReference>
<dbReference type="InterPro" id="IPR002104">
    <property type="entry name" value="Integrase_catalytic"/>
</dbReference>
<reference evidence="7 8" key="1">
    <citation type="submission" date="2019-04" db="EMBL/GenBank/DDBJ databases">
        <title>Draft genome sequence of Robertkochia marina CC-AMO-30D.</title>
        <authorList>
            <person name="Hameed A."/>
            <person name="Lin S.-Y."/>
            <person name="Shahina M."/>
            <person name="Lai W.-A."/>
            <person name="Young C.-C."/>
        </authorList>
    </citation>
    <scope>NUCLEOTIDE SEQUENCE [LARGE SCALE GENOMIC DNA]</scope>
    <source>
        <strain evidence="7 8">CC-AMO-30D</strain>
    </source>
</reference>
<dbReference type="GO" id="GO:0003677">
    <property type="term" value="F:DNA binding"/>
    <property type="evidence" value="ECO:0007669"/>
    <property type="project" value="UniProtKB-UniRule"/>
</dbReference>
<protein>
    <recommendedName>
        <fullName evidence="6">Core-binding (CB) domain-containing protein</fullName>
    </recommendedName>
</protein>
<dbReference type="PANTHER" id="PTHR30349:SF64">
    <property type="entry name" value="PROPHAGE INTEGRASE INTD-RELATED"/>
    <property type="match status" value="1"/>
</dbReference>
<comment type="similarity">
    <text evidence="1">Belongs to the 'phage' integrase family.</text>
</comment>
<dbReference type="GO" id="GO:0006310">
    <property type="term" value="P:DNA recombination"/>
    <property type="evidence" value="ECO:0007669"/>
    <property type="project" value="UniProtKB-KW"/>
</dbReference>
<keyword evidence="2" id="KW-0229">DNA integration</keyword>
<dbReference type="Pfam" id="PF00589">
    <property type="entry name" value="Phage_integrase"/>
    <property type="match status" value="1"/>
</dbReference>
<evidence type="ECO:0000256" key="3">
    <source>
        <dbReference type="ARBA" id="ARBA00023125"/>
    </source>
</evidence>
<gene>
    <name evidence="7" type="ORF">E7Z59_11560</name>
</gene>